<dbReference type="OrthoDB" id="2362578at2"/>
<proteinExistence type="predicted"/>
<dbReference type="EMBL" id="QJSW01000002">
    <property type="protein sequence ID" value="PYE51543.1"/>
    <property type="molecule type" value="Genomic_DNA"/>
</dbReference>
<protein>
    <submittedName>
        <fullName evidence="1">Uncharacterized protein</fullName>
    </submittedName>
</protein>
<sequence>MSYTAEERETVCVCNDETNEWEVYSCSPKTITKIKKAGLELLRVDEHGGHYFKGEYGQVSFRAKSGGRAWTEEQKQAAAERLKEARSKKGV</sequence>
<dbReference type="Proteomes" id="UP000509327">
    <property type="component" value="Chromosome"/>
</dbReference>
<accession>A0A2V4W899</accession>
<keyword evidence="4" id="KW-1185">Reference proteome</keyword>
<gene>
    <name evidence="1" type="ORF">DFQ00_102337</name>
    <name evidence="2" type="ORF">HUB98_05925</name>
</gene>
<evidence type="ECO:0000313" key="3">
    <source>
        <dbReference type="Proteomes" id="UP000247790"/>
    </source>
</evidence>
<evidence type="ECO:0000313" key="1">
    <source>
        <dbReference type="EMBL" id="PYE51543.1"/>
    </source>
</evidence>
<organism evidence="1 3">
    <name type="scientific">Paenibacillus barcinonensis</name>
    <dbReference type="NCBI Taxonomy" id="198119"/>
    <lineage>
        <taxon>Bacteria</taxon>
        <taxon>Bacillati</taxon>
        <taxon>Bacillota</taxon>
        <taxon>Bacilli</taxon>
        <taxon>Bacillales</taxon>
        <taxon>Paenibacillaceae</taxon>
        <taxon>Paenibacillus</taxon>
    </lineage>
</organism>
<reference evidence="2 4" key="2">
    <citation type="submission" date="2020-06" db="EMBL/GenBank/DDBJ databases">
        <title>Complete genome of Paenibacillus barcinonensis KACC11450.</title>
        <authorList>
            <person name="Kim M."/>
            <person name="Park Y.-J."/>
            <person name="Shin J.-H."/>
        </authorList>
    </citation>
    <scope>NUCLEOTIDE SEQUENCE [LARGE SCALE GENOMIC DNA]</scope>
    <source>
        <strain evidence="2 4">KACC11450</strain>
    </source>
</reference>
<reference evidence="1 3" key="1">
    <citation type="submission" date="2018-06" db="EMBL/GenBank/DDBJ databases">
        <title>Genomic Encyclopedia of Type Strains, Phase III (KMG-III): the genomes of soil and plant-associated and newly described type strains.</title>
        <authorList>
            <person name="Whitman W."/>
        </authorList>
    </citation>
    <scope>NUCLEOTIDE SEQUENCE [LARGE SCALE GENOMIC DNA]</scope>
    <source>
        <strain evidence="1 3">CECT 7022</strain>
    </source>
</reference>
<dbReference type="EMBL" id="CP054614">
    <property type="protein sequence ID" value="QKS55919.1"/>
    <property type="molecule type" value="Genomic_DNA"/>
</dbReference>
<name>A0A2V4W899_PAEBA</name>
<dbReference type="Proteomes" id="UP000247790">
    <property type="component" value="Unassembled WGS sequence"/>
</dbReference>
<evidence type="ECO:0000313" key="4">
    <source>
        <dbReference type="Proteomes" id="UP000509327"/>
    </source>
</evidence>
<dbReference type="AlphaFoldDB" id="A0A2V4W899"/>
<dbReference type="RefSeq" id="WP_110894652.1">
    <property type="nucleotide sequence ID" value="NZ_CP054614.1"/>
</dbReference>
<evidence type="ECO:0000313" key="2">
    <source>
        <dbReference type="EMBL" id="QKS55919.1"/>
    </source>
</evidence>